<keyword evidence="2" id="KW-0472">Membrane</keyword>
<keyword evidence="2" id="KW-1133">Transmembrane helix</keyword>
<dbReference type="Proteomes" id="UP000182584">
    <property type="component" value="Unassembled WGS sequence"/>
</dbReference>
<dbReference type="Gene3D" id="3.40.50.11970">
    <property type="match status" value="1"/>
</dbReference>
<gene>
    <name evidence="3" type="ORF">SAMN04487884_101216</name>
</gene>
<feature type="compositionally biased region" description="Low complexity" evidence="1">
    <location>
        <begin position="44"/>
        <end position="56"/>
    </location>
</feature>
<evidence type="ECO:0000313" key="3">
    <source>
        <dbReference type="EMBL" id="SER04303.1"/>
    </source>
</evidence>
<dbReference type="AlphaFoldDB" id="A0A1H9KZU6"/>
<dbReference type="Pfam" id="PF03415">
    <property type="entry name" value="Peptidase_C11"/>
    <property type="match status" value="1"/>
</dbReference>
<dbReference type="PANTHER" id="PTHR37835">
    <property type="entry name" value="ALPHA-CLOSTRIPAIN"/>
    <property type="match status" value="1"/>
</dbReference>
<keyword evidence="2" id="KW-0812">Transmembrane</keyword>
<organism evidence="3 4">
    <name type="scientific">Butyrivibrio fibrisolvens</name>
    <dbReference type="NCBI Taxonomy" id="831"/>
    <lineage>
        <taxon>Bacteria</taxon>
        <taxon>Bacillati</taxon>
        <taxon>Bacillota</taxon>
        <taxon>Clostridia</taxon>
        <taxon>Lachnospirales</taxon>
        <taxon>Lachnospiraceae</taxon>
        <taxon>Butyrivibrio</taxon>
    </lineage>
</organism>
<reference evidence="3 4" key="1">
    <citation type="submission" date="2016-10" db="EMBL/GenBank/DDBJ databases">
        <authorList>
            <person name="de Groot N.N."/>
        </authorList>
    </citation>
    <scope>NUCLEOTIDE SEQUENCE [LARGE SCALE GENOMIC DNA]</scope>
    <source>
        <strain evidence="3 4">AR40</strain>
    </source>
</reference>
<feature type="compositionally biased region" description="Gly residues" evidence="1">
    <location>
        <begin position="25"/>
        <end position="43"/>
    </location>
</feature>
<dbReference type="PANTHER" id="PTHR37835:SF1">
    <property type="entry name" value="ALPHA-CLOSTRIPAIN"/>
    <property type="match status" value="1"/>
</dbReference>
<accession>A0A1H9KZU6</accession>
<feature type="transmembrane region" description="Helical" evidence="2">
    <location>
        <begin position="87"/>
        <end position="104"/>
    </location>
</feature>
<evidence type="ECO:0000256" key="2">
    <source>
        <dbReference type="SAM" id="Phobius"/>
    </source>
</evidence>
<feature type="region of interest" description="Disordered" evidence="1">
    <location>
        <begin position="1"/>
        <end position="60"/>
    </location>
</feature>
<evidence type="ECO:0000256" key="1">
    <source>
        <dbReference type="SAM" id="MobiDB-lite"/>
    </source>
</evidence>
<dbReference type="EMBL" id="FOGJ01000001">
    <property type="protein sequence ID" value="SER04303.1"/>
    <property type="molecule type" value="Genomic_DNA"/>
</dbReference>
<dbReference type="RefSeq" id="WP_074753842.1">
    <property type="nucleotide sequence ID" value="NZ_FOGJ01000001.1"/>
</dbReference>
<dbReference type="eggNOG" id="COG1716">
    <property type="taxonomic scope" value="Bacteria"/>
</dbReference>
<evidence type="ECO:0008006" key="5">
    <source>
        <dbReference type="Google" id="ProtNLM"/>
    </source>
</evidence>
<name>A0A1H9KZU6_BUTFI</name>
<sequence>MADKRPHSRTKTPSSGTGHVSKRGSGTGHGQVGNIGGLHGQQGSGSSSRPGASFGSSHKKGSSYGSGMGGGYYGSGSGGPSYGGMKLLPLLVIVAVVFFFVMRGCGSDFISSDYYGQDAGTTTTTQGSGIGGSSYQGTSFSTTGSGWMTTQSSAYQDTSMSAVDTSVDAAARDKFTKIKGGGEDTVTVMVYMCGADLESRSGMATRDLNEMVYADISDKVNVIVETGGAKKWQNSVVSASTNQRWKVEKGGLKALDKNVGKKQMTDPDTLVDFVNFAKENYPADRYMLIFWDHGGGSVSGYGYDELYPNRTMTIDEIQTALKKTGITYDFVGFDACLMAGMETAMAVEPCADYLIASEETEPGTGWYYTNWLTDLSNNTSIATVDLAKRIIDDFTSASASASPRSKTTLSIIDLAEFKGVIPDVLAGFGTSLNAQLKSEDYQQVAKARSDTREFASSSHIDQVDLVNFCNNLGTDEAMKLADAVKGCVKYNKTYNVTNAYGMSVYFPYSSLKSVNSMVKIYENLDMDGAYSDSIKSFATLESSGQIVTSQAPQGTGLFDVLLGGTGSSSSSSSSTDLTSILMQALSGSMTSTNSSYSGSGSGYGSLLDYASLLGGSGIVSSDSISDIASLLGNRAAITSDDLALTSKGGQDVVTLSDEQWAQMKSVGLNVFVDDGAGYIDLGIDNVASYNDDGDLIVSYDGTWMAINGQVVAFYICQDDYDEETGYYYTMGYIPAELNGVYVNILVEFSSDNEEGVVLGASEVYEGTDGEKTFSTEGKGMIEITEGDEIDFLCDYYSYDGTFQDSYYLNDTSLVVGSDGLYIQTLTLDNEGIYYSYRLTDYYNANYWTPVKKLEG</sequence>
<dbReference type="OrthoDB" id="5507507at2"/>
<dbReference type="InterPro" id="IPR005077">
    <property type="entry name" value="Peptidase_C11"/>
</dbReference>
<evidence type="ECO:0000313" key="4">
    <source>
        <dbReference type="Proteomes" id="UP000182584"/>
    </source>
</evidence>
<feature type="compositionally biased region" description="Basic residues" evidence="1">
    <location>
        <begin position="1"/>
        <end position="10"/>
    </location>
</feature>
<proteinExistence type="predicted"/>
<protein>
    <recommendedName>
        <fullName evidence="5">Peptidase C11</fullName>
    </recommendedName>
</protein>